<dbReference type="EMBL" id="LS423452">
    <property type="protein sequence ID" value="SPS04602.1"/>
    <property type="molecule type" value="Genomic_DNA"/>
</dbReference>
<evidence type="ECO:0008006" key="3">
    <source>
        <dbReference type="Google" id="ProtNLM"/>
    </source>
</evidence>
<dbReference type="PANTHER" id="PTHR31360">
    <property type="match status" value="1"/>
</dbReference>
<feature type="signal peptide" evidence="1">
    <location>
        <begin position="1"/>
        <end position="25"/>
    </location>
</feature>
<dbReference type="PANTHER" id="PTHR31360:SF0">
    <property type="entry name" value="OIL BODY-ASSOCIATED PROTEIN 1B"/>
    <property type="match status" value="1"/>
</dbReference>
<evidence type="ECO:0000313" key="2">
    <source>
        <dbReference type="EMBL" id="SPS04602.1"/>
    </source>
</evidence>
<evidence type="ECO:0000256" key="1">
    <source>
        <dbReference type="SAM" id="SignalP"/>
    </source>
</evidence>
<accession>A0A2X0R3X8</accession>
<feature type="chain" id="PRO_5015981128" description="DUF1264 domain-containing protein" evidence="1">
    <location>
        <begin position="26"/>
        <end position="178"/>
    </location>
</feature>
<protein>
    <recommendedName>
        <fullName evidence="3">DUF1264 domain-containing protein</fullName>
    </recommendedName>
</protein>
<dbReference type="Pfam" id="PF06884">
    <property type="entry name" value="DUF1264"/>
    <property type="match status" value="1"/>
</dbReference>
<keyword evidence="1" id="KW-0732">Signal</keyword>
<gene>
    <name evidence="2" type="ORF">NITFAB_0191</name>
</gene>
<dbReference type="InterPro" id="IPR010686">
    <property type="entry name" value="OBAP-like"/>
</dbReference>
<proteinExistence type="predicted"/>
<sequence>MKISKTGVLVSVLTAAGFLSAPAFAADKNPLSGYTIHVVAPHVMDGEVIGPFHHYCKPINDDVIQCILFESTDPNARLTEIEYMVSKKLARSAIPKWSHVQNWHDHKQEIETGRVAIVNPTDPKEVKGLADYVADTDGIIFHLWPKDAPIPDGSVGIPQSVGHWEELHGKISKDNTRK</sequence>
<reference evidence="2" key="1">
    <citation type="submission" date="2018-05" db="EMBL/GenBank/DDBJ databases">
        <authorList>
            <person name="Lanie J.A."/>
            <person name="Ng W.-L."/>
            <person name="Kazmierczak K.M."/>
            <person name="Andrzejewski T.M."/>
            <person name="Davidsen T.M."/>
            <person name="Wayne K.J."/>
            <person name="Tettelin H."/>
            <person name="Glass J.I."/>
            <person name="Rusch D."/>
            <person name="Podicherti R."/>
            <person name="Tsui H.-C.T."/>
            <person name="Winkler M.E."/>
        </authorList>
    </citation>
    <scope>NUCLEOTIDE SEQUENCE</scope>
    <source>
        <strain evidence="2">KNB</strain>
    </source>
</reference>
<dbReference type="AlphaFoldDB" id="A0A2X0R3X8"/>
<name>A0A2X0R3X8_9PROT</name>
<organism evidence="2">
    <name type="scientific">Candidatus Nitrotoga fabula</name>
    <dbReference type="NCBI Taxonomy" id="2182327"/>
    <lineage>
        <taxon>Bacteria</taxon>
        <taxon>Pseudomonadati</taxon>
        <taxon>Pseudomonadota</taxon>
        <taxon>Betaproteobacteria</taxon>
        <taxon>Nitrosomonadales</taxon>
        <taxon>Gallionellaceae</taxon>
        <taxon>Candidatus Nitrotoga</taxon>
    </lineage>
</organism>